<protein>
    <submittedName>
        <fullName evidence="1">Uncharacterized protein</fullName>
    </submittedName>
</protein>
<gene>
    <name evidence="1" type="ORF">AALO_G00274980</name>
</gene>
<accession>A0AAV6FMI8</accession>
<organism evidence="1 2">
    <name type="scientific">Alosa alosa</name>
    <name type="common">allis shad</name>
    <dbReference type="NCBI Taxonomy" id="278164"/>
    <lineage>
        <taxon>Eukaryota</taxon>
        <taxon>Metazoa</taxon>
        <taxon>Chordata</taxon>
        <taxon>Craniata</taxon>
        <taxon>Vertebrata</taxon>
        <taxon>Euteleostomi</taxon>
        <taxon>Actinopterygii</taxon>
        <taxon>Neopterygii</taxon>
        <taxon>Teleostei</taxon>
        <taxon>Clupei</taxon>
        <taxon>Clupeiformes</taxon>
        <taxon>Clupeoidei</taxon>
        <taxon>Clupeidae</taxon>
        <taxon>Alosa</taxon>
    </lineage>
</organism>
<comment type="caution">
    <text evidence="1">The sequence shown here is derived from an EMBL/GenBank/DDBJ whole genome shotgun (WGS) entry which is preliminary data.</text>
</comment>
<reference evidence="1" key="1">
    <citation type="submission" date="2020-10" db="EMBL/GenBank/DDBJ databases">
        <title>Chromosome-scale genome assembly of the Allis shad, Alosa alosa.</title>
        <authorList>
            <person name="Margot Z."/>
            <person name="Christophe K."/>
            <person name="Cabau C."/>
            <person name="Louis A."/>
            <person name="Berthelot C."/>
            <person name="Parey E."/>
            <person name="Roest Crollius H."/>
            <person name="Montfort J."/>
            <person name="Robinson-Rechavi M."/>
            <person name="Bucao C."/>
            <person name="Bouchez O."/>
            <person name="Gislard M."/>
            <person name="Lluch J."/>
            <person name="Milhes M."/>
            <person name="Lampietro C."/>
            <person name="Lopez Roques C."/>
            <person name="Donnadieu C."/>
            <person name="Braasch I."/>
            <person name="Desvignes T."/>
            <person name="Postlethwait J."/>
            <person name="Bobe J."/>
            <person name="Guiguen Y."/>
        </authorList>
    </citation>
    <scope>NUCLEOTIDE SEQUENCE</scope>
    <source>
        <strain evidence="1">M-15738</strain>
        <tissue evidence="1">Blood</tissue>
    </source>
</reference>
<sequence>MQYHWPCQMCIAPKKTNSVEPRAECGSTRRTTNIDADQDHVNLSPMVRHLVENMTEEHWRIVCEALHVPGTSDAKKARELSIPLLDQLTGTEFRKRATEQVSEVLLNTLDSDSCPESPAEVFAKDDHESNTKAESQTDLCELPAFYPPGTHSQSVADDLVGDVIDSMNEDSGQRSLSSV</sequence>
<proteinExistence type="predicted"/>
<keyword evidence="2" id="KW-1185">Reference proteome</keyword>
<name>A0AAV6FMI8_9TELE</name>
<evidence type="ECO:0000313" key="2">
    <source>
        <dbReference type="Proteomes" id="UP000823561"/>
    </source>
</evidence>
<dbReference type="Proteomes" id="UP000823561">
    <property type="component" value="Chromosome 22"/>
</dbReference>
<dbReference type="EMBL" id="JADWDJ010000022">
    <property type="protein sequence ID" value="KAG5262422.1"/>
    <property type="molecule type" value="Genomic_DNA"/>
</dbReference>
<dbReference type="AlphaFoldDB" id="A0AAV6FMI8"/>
<evidence type="ECO:0000313" key="1">
    <source>
        <dbReference type="EMBL" id="KAG5262422.1"/>
    </source>
</evidence>